<gene>
    <name evidence="6" type="ORF">CINCED_3A004830</name>
</gene>
<dbReference type="Proteomes" id="UP000325440">
    <property type="component" value="Unassembled WGS sequence"/>
</dbReference>
<keyword evidence="3" id="KW-0505">Motor protein</keyword>
<dbReference type="OrthoDB" id="1927454at2759"/>
<keyword evidence="2 5" id="KW-0175">Coiled coil</keyword>
<dbReference type="Pfam" id="PF10211">
    <property type="entry name" value="Ax_dynein_light"/>
    <property type="match status" value="1"/>
</dbReference>
<sequence>MSMLSAKQKVSLFGSGDGRQFTCDDVWNLIVEPKQWKENDIDWKQNISKKPASKTDLKKLSNKLDAYLLQFDAKEVGICPIKQELFSQCFNEIIRQETLNCAERGYMLIMIRDEIKMNIESYKMLYESRTAYGIRKTLLATKILKLENQVLETDLTKTENTAVEFEQEMAEKYEMEVQNHTKMINALKKKSQMFKGSSYWGDGRNLVLTPLNLI</sequence>
<dbReference type="EMBL" id="CABPRJ010001931">
    <property type="protein sequence ID" value="VVC41925.1"/>
    <property type="molecule type" value="Genomic_DNA"/>
</dbReference>
<evidence type="ECO:0000256" key="5">
    <source>
        <dbReference type="SAM" id="Coils"/>
    </source>
</evidence>
<dbReference type="GO" id="GO:0045504">
    <property type="term" value="F:dynein heavy chain binding"/>
    <property type="evidence" value="ECO:0007669"/>
    <property type="project" value="TreeGrafter"/>
</dbReference>
<dbReference type="PANTHER" id="PTHR13183">
    <property type="entry name" value="AXONEMAL INNER ARM DYNEIN LIGHT CHAIN 28"/>
    <property type="match status" value="1"/>
</dbReference>
<keyword evidence="1" id="KW-0243">Dynein</keyword>
<evidence type="ECO:0000256" key="4">
    <source>
        <dbReference type="ARBA" id="ARBA00038114"/>
    </source>
</evidence>
<dbReference type="GO" id="GO:0030286">
    <property type="term" value="C:dynein complex"/>
    <property type="evidence" value="ECO:0007669"/>
    <property type="project" value="UniProtKB-KW"/>
</dbReference>
<evidence type="ECO:0000256" key="1">
    <source>
        <dbReference type="ARBA" id="ARBA00023017"/>
    </source>
</evidence>
<evidence type="ECO:0000313" key="7">
    <source>
        <dbReference type="Proteomes" id="UP000325440"/>
    </source>
</evidence>
<protein>
    <submittedName>
        <fullName evidence="6">Axonemal dynein light chain</fullName>
    </submittedName>
</protein>
<evidence type="ECO:0000313" key="6">
    <source>
        <dbReference type="EMBL" id="VVC41925.1"/>
    </source>
</evidence>
<keyword evidence="7" id="KW-1185">Reference proteome</keyword>
<reference evidence="6 7" key="1">
    <citation type="submission" date="2019-08" db="EMBL/GenBank/DDBJ databases">
        <authorList>
            <person name="Alioto T."/>
            <person name="Alioto T."/>
            <person name="Gomez Garrido J."/>
        </authorList>
    </citation>
    <scope>NUCLEOTIDE SEQUENCE [LARGE SCALE GENOMIC DNA]</scope>
</reference>
<evidence type="ECO:0000256" key="2">
    <source>
        <dbReference type="ARBA" id="ARBA00023054"/>
    </source>
</evidence>
<dbReference type="InterPro" id="IPR019347">
    <property type="entry name" value="Axonemal_dynein_light_chain"/>
</dbReference>
<dbReference type="PANTHER" id="PTHR13183:SF0">
    <property type="entry name" value="AXONEMAL DYNEIN LIGHT INTERMEDIATE POLYPEPTIDE 1"/>
    <property type="match status" value="1"/>
</dbReference>
<proteinExistence type="inferred from homology"/>
<name>A0A5E4NDR4_9HEMI</name>
<dbReference type="AlphaFoldDB" id="A0A5E4NDR4"/>
<organism evidence="6 7">
    <name type="scientific">Cinara cedri</name>
    <dbReference type="NCBI Taxonomy" id="506608"/>
    <lineage>
        <taxon>Eukaryota</taxon>
        <taxon>Metazoa</taxon>
        <taxon>Ecdysozoa</taxon>
        <taxon>Arthropoda</taxon>
        <taxon>Hexapoda</taxon>
        <taxon>Insecta</taxon>
        <taxon>Pterygota</taxon>
        <taxon>Neoptera</taxon>
        <taxon>Paraneoptera</taxon>
        <taxon>Hemiptera</taxon>
        <taxon>Sternorrhyncha</taxon>
        <taxon>Aphidomorpha</taxon>
        <taxon>Aphidoidea</taxon>
        <taxon>Aphididae</taxon>
        <taxon>Lachninae</taxon>
        <taxon>Cinara</taxon>
    </lineage>
</organism>
<dbReference type="GO" id="GO:0005930">
    <property type="term" value="C:axoneme"/>
    <property type="evidence" value="ECO:0007669"/>
    <property type="project" value="TreeGrafter"/>
</dbReference>
<feature type="coiled-coil region" evidence="5">
    <location>
        <begin position="148"/>
        <end position="190"/>
    </location>
</feature>
<comment type="similarity">
    <text evidence="4">Belongs to the inner dynein arm light chain family.</text>
</comment>
<evidence type="ECO:0000256" key="3">
    <source>
        <dbReference type="ARBA" id="ARBA00023175"/>
    </source>
</evidence>
<accession>A0A5E4NDR4</accession>